<name>A0A501WB88_9BACT</name>
<dbReference type="Proteomes" id="UP000316727">
    <property type="component" value="Unassembled WGS sequence"/>
</dbReference>
<dbReference type="PROSITE" id="PS51257">
    <property type="entry name" value="PROKAR_LIPOPROTEIN"/>
    <property type="match status" value="1"/>
</dbReference>
<organism evidence="1 2">
    <name type="scientific">Pontibacter mangrovi</name>
    <dbReference type="NCBI Taxonomy" id="2589816"/>
    <lineage>
        <taxon>Bacteria</taxon>
        <taxon>Pseudomonadati</taxon>
        <taxon>Bacteroidota</taxon>
        <taxon>Cytophagia</taxon>
        <taxon>Cytophagales</taxon>
        <taxon>Hymenobacteraceae</taxon>
        <taxon>Pontibacter</taxon>
    </lineage>
</organism>
<evidence type="ECO:0008006" key="3">
    <source>
        <dbReference type="Google" id="ProtNLM"/>
    </source>
</evidence>
<dbReference type="AlphaFoldDB" id="A0A501WB88"/>
<reference evidence="1 2" key="1">
    <citation type="submission" date="2019-06" db="EMBL/GenBank/DDBJ databases">
        <title>A novel bacterium of genus Pontibacter, isolated from marine sediment.</title>
        <authorList>
            <person name="Huang H."/>
            <person name="Mo K."/>
            <person name="Hu Y."/>
        </authorList>
    </citation>
    <scope>NUCLEOTIDE SEQUENCE [LARGE SCALE GENOMIC DNA]</scope>
    <source>
        <strain evidence="1 2">HB172049</strain>
    </source>
</reference>
<gene>
    <name evidence="1" type="ORF">FJM65_01630</name>
</gene>
<dbReference type="OrthoDB" id="853034at2"/>
<keyword evidence="2" id="KW-1185">Reference proteome</keyword>
<evidence type="ECO:0000313" key="1">
    <source>
        <dbReference type="EMBL" id="TPE46072.1"/>
    </source>
</evidence>
<sequence length="134" mass="15723">MPRLFPLLFLCLFVPLLISCNKDDDEDVSPNLRLLTDGQWTGQAVYFGGQDQTDVFEQETGIDFTKYTSLFNRDGTYSDTYDTQEINGTWEYENDERVILFDKGDSDEYTVVISKLDDDELHYQQDGIEFRFRR</sequence>
<proteinExistence type="predicted"/>
<comment type="caution">
    <text evidence="1">The sequence shown here is derived from an EMBL/GenBank/DDBJ whole genome shotgun (WGS) entry which is preliminary data.</text>
</comment>
<dbReference type="EMBL" id="VFRQ01000001">
    <property type="protein sequence ID" value="TPE46072.1"/>
    <property type="molecule type" value="Genomic_DNA"/>
</dbReference>
<evidence type="ECO:0000313" key="2">
    <source>
        <dbReference type="Proteomes" id="UP000316727"/>
    </source>
</evidence>
<protein>
    <recommendedName>
        <fullName evidence="3">Lipocalin-like domain-containing protein</fullName>
    </recommendedName>
</protein>
<accession>A0A501WB88</accession>
<dbReference type="RefSeq" id="WP_140618728.1">
    <property type="nucleotide sequence ID" value="NZ_VFRQ01000001.1"/>
</dbReference>